<keyword evidence="7" id="KW-1185">Reference proteome</keyword>
<dbReference type="EMBL" id="KB201470">
    <property type="protein sequence ID" value="ESO96369.1"/>
    <property type="molecule type" value="Genomic_DNA"/>
</dbReference>
<dbReference type="OrthoDB" id="444540at2759"/>
<dbReference type="PROSITE" id="PS00018">
    <property type="entry name" value="EF_HAND_1"/>
    <property type="match status" value="2"/>
</dbReference>
<evidence type="ECO:0000256" key="2">
    <source>
        <dbReference type="ARBA" id="ARBA00022737"/>
    </source>
</evidence>
<dbReference type="InterPro" id="IPR051581">
    <property type="entry name" value="Ca-bind"/>
</dbReference>
<dbReference type="PANTHER" id="PTHR34524:SF6">
    <property type="entry name" value="CALCYPHOSINE LIKE"/>
    <property type="match status" value="1"/>
</dbReference>
<evidence type="ECO:0000313" key="6">
    <source>
        <dbReference type="EMBL" id="ESO96369.1"/>
    </source>
</evidence>
<dbReference type="AlphaFoldDB" id="V4C4B3"/>
<evidence type="ECO:0000256" key="3">
    <source>
        <dbReference type="ARBA" id="ARBA00022837"/>
    </source>
</evidence>
<dbReference type="Proteomes" id="UP000030746">
    <property type="component" value="Unassembled WGS sequence"/>
</dbReference>
<dbReference type="InterPro" id="IPR018247">
    <property type="entry name" value="EF_Hand_1_Ca_BS"/>
</dbReference>
<evidence type="ECO:0000256" key="1">
    <source>
        <dbReference type="ARBA" id="ARBA00022723"/>
    </source>
</evidence>
<keyword evidence="3" id="KW-0106">Calcium</keyword>
<dbReference type="HOGENOM" id="CLU_036726_1_0_1"/>
<dbReference type="GeneID" id="20247378"/>
<dbReference type="KEGG" id="lgi:LOTGIDRAFT_227043"/>
<name>V4C4B3_LOTGI</name>
<dbReference type="GO" id="GO:0005509">
    <property type="term" value="F:calcium ion binding"/>
    <property type="evidence" value="ECO:0007669"/>
    <property type="project" value="InterPro"/>
</dbReference>
<dbReference type="PROSITE" id="PS50222">
    <property type="entry name" value="EF_HAND_2"/>
    <property type="match status" value="2"/>
</dbReference>
<dbReference type="OMA" id="IYATHEK"/>
<feature type="region of interest" description="Disordered" evidence="4">
    <location>
        <begin position="1"/>
        <end position="21"/>
    </location>
</feature>
<dbReference type="InterPro" id="IPR011992">
    <property type="entry name" value="EF-hand-dom_pair"/>
</dbReference>
<sequence length="213" mass="24665">MAEPSKMENDMKAKAKKAMKNASDPVQKLKYSFLARGGAGMKNLSRWIRRVDDNGNQKLSLEEFEEGLRDQGMKDLNKEEMREVFNRFDKDGSGQVNVTEFLLMMQPKMSDRRMRLVKAAFDKLNTDRGDKIITTGDLETVYDYSKHPKYVNGDWNGKRCLREFLDSFDDKNQPDGKVTFEEFRAYYAAISCGIDKDAYFDLMMRQAWGIEAV</sequence>
<feature type="compositionally biased region" description="Basic and acidic residues" evidence="4">
    <location>
        <begin position="1"/>
        <end position="13"/>
    </location>
</feature>
<proteinExistence type="predicted"/>
<evidence type="ECO:0000259" key="5">
    <source>
        <dbReference type="PROSITE" id="PS50222"/>
    </source>
</evidence>
<dbReference type="Pfam" id="PF13499">
    <property type="entry name" value="EF-hand_7"/>
    <property type="match status" value="1"/>
</dbReference>
<dbReference type="SUPFAM" id="SSF47473">
    <property type="entry name" value="EF-hand"/>
    <property type="match status" value="1"/>
</dbReference>
<accession>V4C4B3</accession>
<dbReference type="CDD" id="cd00051">
    <property type="entry name" value="EFh"/>
    <property type="match status" value="1"/>
</dbReference>
<protein>
    <recommendedName>
        <fullName evidence="5">EF-hand domain-containing protein</fullName>
    </recommendedName>
</protein>
<keyword evidence="1" id="KW-0479">Metal-binding</keyword>
<dbReference type="InterPro" id="IPR002048">
    <property type="entry name" value="EF_hand_dom"/>
</dbReference>
<keyword evidence="2" id="KW-0677">Repeat</keyword>
<feature type="domain" description="EF-hand" evidence="5">
    <location>
        <begin position="76"/>
        <end position="111"/>
    </location>
</feature>
<dbReference type="Gene3D" id="1.10.238.10">
    <property type="entry name" value="EF-hand"/>
    <property type="match status" value="2"/>
</dbReference>
<dbReference type="RefSeq" id="XP_009052954.1">
    <property type="nucleotide sequence ID" value="XM_009054706.1"/>
</dbReference>
<evidence type="ECO:0000313" key="7">
    <source>
        <dbReference type="Proteomes" id="UP000030746"/>
    </source>
</evidence>
<dbReference type="CTD" id="20247378"/>
<evidence type="ECO:0000256" key="4">
    <source>
        <dbReference type="SAM" id="MobiDB-lite"/>
    </source>
</evidence>
<feature type="domain" description="EF-hand" evidence="5">
    <location>
        <begin position="39"/>
        <end position="74"/>
    </location>
</feature>
<reference evidence="6 7" key="1">
    <citation type="journal article" date="2013" name="Nature">
        <title>Insights into bilaterian evolution from three spiralian genomes.</title>
        <authorList>
            <person name="Simakov O."/>
            <person name="Marletaz F."/>
            <person name="Cho S.J."/>
            <person name="Edsinger-Gonzales E."/>
            <person name="Havlak P."/>
            <person name="Hellsten U."/>
            <person name="Kuo D.H."/>
            <person name="Larsson T."/>
            <person name="Lv J."/>
            <person name="Arendt D."/>
            <person name="Savage R."/>
            <person name="Osoegawa K."/>
            <person name="de Jong P."/>
            <person name="Grimwood J."/>
            <person name="Chapman J.A."/>
            <person name="Shapiro H."/>
            <person name="Aerts A."/>
            <person name="Otillar R.P."/>
            <person name="Terry A.Y."/>
            <person name="Boore J.L."/>
            <person name="Grigoriev I.V."/>
            <person name="Lindberg D.R."/>
            <person name="Seaver E.C."/>
            <person name="Weisblat D.A."/>
            <person name="Putnam N.H."/>
            <person name="Rokhsar D.S."/>
        </authorList>
    </citation>
    <scope>NUCLEOTIDE SEQUENCE [LARGE SCALE GENOMIC DNA]</scope>
</reference>
<gene>
    <name evidence="6" type="ORF">LOTGIDRAFT_227043</name>
</gene>
<dbReference type="PANTHER" id="PTHR34524">
    <property type="entry name" value="CALCYPHOSIN"/>
    <property type="match status" value="1"/>
</dbReference>
<dbReference type="SMART" id="SM00054">
    <property type="entry name" value="EFh"/>
    <property type="match status" value="3"/>
</dbReference>
<organism evidence="6 7">
    <name type="scientific">Lottia gigantea</name>
    <name type="common">Giant owl limpet</name>
    <dbReference type="NCBI Taxonomy" id="225164"/>
    <lineage>
        <taxon>Eukaryota</taxon>
        <taxon>Metazoa</taxon>
        <taxon>Spiralia</taxon>
        <taxon>Lophotrochozoa</taxon>
        <taxon>Mollusca</taxon>
        <taxon>Gastropoda</taxon>
        <taxon>Patellogastropoda</taxon>
        <taxon>Lottioidea</taxon>
        <taxon>Lottiidae</taxon>
        <taxon>Lottia</taxon>
    </lineage>
</organism>